<evidence type="ECO:0000313" key="7">
    <source>
        <dbReference type="Proteomes" id="UP001589776"/>
    </source>
</evidence>
<evidence type="ECO:0000313" key="6">
    <source>
        <dbReference type="EMBL" id="MFC0212261.1"/>
    </source>
</evidence>
<dbReference type="PROSITE" id="PS00356">
    <property type="entry name" value="HTH_LACI_1"/>
    <property type="match status" value="1"/>
</dbReference>
<dbReference type="InterPro" id="IPR000843">
    <property type="entry name" value="HTH_LacI"/>
</dbReference>
<dbReference type="Gene3D" id="1.10.260.40">
    <property type="entry name" value="lambda repressor-like DNA-binding domains"/>
    <property type="match status" value="1"/>
</dbReference>
<dbReference type="CDD" id="cd01392">
    <property type="entry name" value="HTH_LacI"/>
    <property type="match status" value="1"/>
</dbReference>
<evidence type="ECO:0000256" key="1">
    <source>
        <dbReference type="ARBA" id="ARBA00022491"/>
    </source>
</evidence>
<gene>
    <name evidence="6" type="ORF">ACFFK0_07275</name>
</gene>
<evidence type="ECO:0000256" key="4">
    <source>
        <dbReference type="ARBA" id="ARBA00023163"/>
    </source>
</evidence>
<dbReference type="PRINTS" id="PR00036">
    <property type="entry name" value="HTHLACI"/>
</dbReference>
<dbReference type="Pfam" id="PF00356">
    <property type="entry name" value="LacI"/>
    <property type="match status" value="1"/>
</dbReference>
<comment type="caution">
    <text evidence="6">The sequence shown here is derived from an EMBL/GenBank/DDBJ whole genome shotgun (WGS) entry which is preliminary data.</text>
</comment>
<keyword evidence="4" id="KW-0804">Transcription</keyword>
<keyword evidence="1" id="KW-0678">Repressor</keyword>
<evidence type="ECO:0000256" key="3">
    <source>
        <dbReference type="ARBA" id="ARBA00023125"/>
    </source>
</evidence>
<dbReference type="RefSeq" id="WP_377469386.1">
    <property type="nucleotide sequence ID" value="NZ_JBHLWN010000027.1"/>
</dbReference>
<keyword evidence="7" id="KW-1185">Reference proteome</keyword>
<dbReference type="GO" id="GO:0003677">
    <property type="term" value="F:DNA binding"/>
    <property type="evidence" value="ECO:0007669"/>
    <property type="project" value="UniProtKB-KW"/>
</dbReference>
<protein>
    <submittedName>
        <fullName evidence="6">LacI family DNA-binding transcriptional regulator</fullName>
    </submittedName>
</protein>
<keyword evidence="2" id="KW-0805">Transcription regulation</keyword>
<accession>A0ABV6DHY8</accession>
<dbReference type="InterPro" id="IPR028082">
    <property type="entry name" value="Peripla_BP_I"/>
</dbReference>
<dbReference type="EMBL" id="JBHLWN010000027">
    <property type="protein sequence ID" value="MFC0212261.1"/>
    <property type="molecule type" value="Genomic_DNA"/>
</dbReference>
<dbReference type="SUPFAM" id="SSF47413">
    <property type="entry name" value="lambda repressor-like DNA-binding domains"/>
    <property type="match status" value="1"/>
</dbReference>
<sequence>MVTIYDIAKKANVSPMTVSRVINNSPSIKESTRLKVEEAIRELEYVPNKQARSLTSKETKLVSLVIPDISNPFFTNIARGAEDKALQLGYQVILGNTDENKDKEAMYINMLMSSGVDGALIVPSSDDSAANMKRLVKRRIPFVYVDRTVDSVPADSITGDNLNTTRELVQHLIELGHERIGLINGPAYLSNARERAQAFRDTLILSGIQPNPRYMIETHFKQDNLDEIISKFLSLRENERPTAIVAANNFIGVNTLRALRSLGIRVPEDISVTCFDDPDIIPDYNPFLTVAKQPAYDMGYIGMQLLIERIQNEAPAATRKIVLPAELKVRTSTSRRGAQD</sequence>
<reference evidence="6 7" key="1">
    <citation type="submission" date="2024-09" db="EMBL/GenBank/DDBJ databases">
        <authorList>
            <person name="Sun Q."/>
            <person name="Mori K."/>
        </authorList>
    </citation>
    <scope>NUCLEOTIDE SEQUENCE [LARGE SCALE GENOMIC DNA]</scope>
    <source>
        <strain evidence="6 7">CCM 7759</strain>
    </source>
</reference>
<dbReference type="SMART" id="SM00354">
    <property type="entry name" value="HTH_LACI"/>
    <property type="match status" value="1"/>
</dbReference>
<name>A0ABV6DHY8_9BACL</name>
<dbReference type="PROSITE" id="PS50932">
    <property type="entry name" value="HTH_LACI_2"/>
    <property type="match status" value="1"/>
</dbReference>
<dbReference type="InterPro" id="IPR010982">
    <property type="entry name" value="Lambda_DNA-bd_dom_sf"/>
</dbReference>
<evidence type="ECO:0000259" key="5">
    <source>
        <dbReference type="PROSITE" id="PS50932"/>
    </source>
</evidence>
<dbReference type="Proteomes" id="UP001589776">
    <property type="component" value="Unassembled WGS sequence"/>
</dbReference>
<dbReference type="PANTHER" id="PTHR30146:SF148">
    <property type="entry name" value="HTH-TYPE TRANSCRIPTIONAL REPRESSOR PURR-RELATED"/>
    <property type="match status" value="1"/>
</dbReference>
<proteinExistence type="predicted"/>
<dbReference type="Gene3D" id="3.40.50.2300">
    <property type="match status" value="2"/>
</dbReference>
<dbReference type="InterPro" id="IPR046335">
    <property type="entry name" value="LacI/GalR-like_sensor"/>
</dbReference>
<organism evidence="6 7">
    <name type="scientific">Paenibacillus chartarius</name>
    <dbReference type="NCBI Taxonomy" id="747481"/>
    <lineage>
        <taxon>Bacteria</taxon>
        <taxon>Bacillati</taxon>
        <taxon>Bacillota</taxon>
        <taxon>Bacilli</taxon>
        <taxon>Bacillales</taxon>
        <taxon>Paenibacillaceae</taxon>
        <taxon>Paenibacillus</taxon>
    </lineage>
</organism>
<dbReference type="PANTHER" id="PTHR30146">
    <property type="entry name" value="LACI-RELATED TRANSCRIPTIONAL REPRESSOR"/>
    <property type="match status" value="1"/>
</dbReference>
<dbReference type="Pfam" id="PF13377">
    <property type="entry name" value="Peripla_BP_3"/>
    <property type="match status" value="1"/>
</dbReference>
<evidence type="ECO:0000256" key="2">
    <source>
        <dbReference type="ARBA" id="ARBA00023015"/>
    </source>
</evidence>
<keyword evidence="3 6" id="KW-0238">DNA-binding</keyword>
<feature type="domain" description="HTH lacI-type" evidence="5">
    <location>
        <begin position="2"/>
        <end position="56"/>
    </location>
</feature>
<dbReference type="SUPFAM" id="SSF53822">
    <property type="entry name" value="Periplasmic binding protein-like I"/>
    <property type="match status" value="1"/>
</dbReference>